<evidence type="ECO:0000313" key="1">
    <source>
        <dbReference type="EMBL" id="KAF4754295.1"/>
    </source>
</evidence>
<gene>
    <name evidence="1" type="ORF">FOZ62_018433</name>
</gene>
<sequence length="172" mass="19792">MINAKYREMAFTPKFGGDLCEDDEDPAELDEITKEYMLARRYNSKLAKENEVLQRRLEEVRHMKPISQVNANAVCWDSSARVKMLEDQLSSARELERIRLGQFAQVLKAVAQLKPSVNEQDWSRATAEMTGILRTCPIHLAFPTQDGKDSDHTEQCEVHAFWDAARMNYPES</sequence>
<dbReference type="EMBL" id="JABANM010001435">
    <property type="protein sequence ID" value="KAF4754295.1"/>
    <property type="molecule type" value="Genomic_DNA"/>
</dbReference>
<organism evidence="1 2">
    <name type="scientific">Perkinsus olseni</name>
    <name type="common">Perkinsus atlanticus</name>
    <dbReference type="NCBI Taxonomy" id="32597"/>
    <lineage>
        <taxon>Eukaryota</taxon>
        <taxon>Sar</taxon>
        <taxon>Alveolata</taxon>
        <taxon>Perkinsozoa</taxon>
        <taxon>Perkinsea</taxon>
        <taxon>Perkinsida</taxon>
        <taxon>Perkinsidae</taxon>
        <taxon>Perkinsus</taxon>
    </lineage>
</organism>
<proteinExistence type="predicted"/>
<dbReference type="AlphaFoldDB" id="A0A7J6UAS8"/>
<comment type="caution">
    <text evidence="1">The sequence shown here is derived from an EMBL/GenBank/DDBJ whole genome shotgun (WGS) entry which is preliminary data.</text>
</comment>
<evidence type="ECO:0000313" key="2">
    <source>
        <dbReference type="Proteomes" id="UP000574390"/>
    </source>
</evidence>
<dbReference type="Proteomes" id="UP000574390">
    <property type="component" value="Unassembled WGS sequence"/>
</dbReference>
<reference evidence="1 2" key="1">
    <citation type="submission" date="2020-04" db="EMBL/GenBank/DDBJ databases">
        <title>Perkinsus olseni comparative genomics.</title>
        <authorList>
            <person name="Bogema D.R."/>
        </authorList>
    </citation>
    <scope>NUCLEOTIDE SEQUENCE [LARGE SCALE GENOMIC DNA]</scope>
    <source>
        <strain evidence="1">ATCC PRA-205</strain>
    </source>
</reference>
<accession>A0A7J6UAS8</accession>
<protein>
    <submittedName>
        <fullName evidence="1">Uncharacterized protein</fullName>
    </submittedName>
</protein>
<name>A0A7J6UAS8_PEROL</name>